<keyword evidence="1" id="KW-1133">Transmembrane helix</keyword>
<accession>A0A8K0XX20</accession>
<evidence type="ECO:0000313" key="4">
    <source>
        <dbReference type="Proteomes" id="UP000659047"/>
    </source>
</evidence>
<dbReference type="SMART" id="SM00267">
    <property type="entry name" value="GGDEF"/>
    <property type="match status" value="1"/>
</dbReference>
<name>A0A8K0XX20_9ENTR</name>
<feature type="transmembrane region" description="Helical" evidence="1">
    <location>
        <begin position="135"/>
        <end position="158"/>
    </location>
</feature>
<dbReference type="PANTHER" id="PTHR33121:SF74">
    <property type="entry name" value="CYCLIC DI-GMP PHOSPHODIESTERASE PDEA-RELATED"/>
    <property type="match status" value="1"/>
</dbReference>
<organism evidence="3 4">
    <name type="scientific">Tenebrionibacter intestinalis</name>
    <dbReference type="NCBI Taxonomy" id="2799638"/>
    <lineage>
        <taxon>Bacteria</taxon>
        <taxon>Pseudomonadati</taxon>
        <taxon>Pseudomonadota</taxon>
        <taxon>Gammaproteobacteria</taxon>
        <taxon>Enterobacterales</taxon>
        <taxon>Enterobacteriaceae</taxon>
        <taxon>Tenebrionibacter/Tenebrionicola group</taxon>
        <taxon>Tenebrionibacter</taxon>
    </lineage>
</organism>
<feature type="transmembrane region" description="Helical" evidence="1">
    <location>
        <begin position="95"/>
        <end position="115"/>
    </location>
</feature>
<dbReference type="Gene3D" id="3.20.20.450">
    <property type="entry name" value="EAL domain"/>
    <property type="match status" value="1"/>
</dbReference>
<dbReference type="GO" id="GO:0071111">
    <property type="term" value="F:cyclic-guanylate-specific phosphodiesterase activity"/>
    <property type="evidence" value="ECO:0007669"/>
    <property type="project" value="InterPro"/>
</dbReference>
<dbReference type="InterPro" id="IPR043128">
    <property type="entry name" value="Rev_trsase/Diguanyl_cyclase"/>
</dbReference>
<dbReference type="SMART" id="SM00052">
    <property type="entry name" value="EAL"/>
    <property type="match status" value="1"/>
</dbReference>
<feature type="transmembrane region" description="Helical" evidence="1">
    <location>
        <begin position="187"/>
        <end position="207"/>
    </location>
</feature>
<dbReference type="AlphaFoldDB" id="A0A8K0XX20"/>
<dbReference type="Pfam" id="PF00563">
    <property type="entry name" value="EAL"/>
    <property type="match status" value="1"/>
</dbReference>
<feature type="transmembrane region" description="Helical" evidence="1">
    <location>
        <begin position="54"/>
        <end position="74"/>
    </location>
</feature>
<dbReference type="InterPro" id="IPR035919">
    <property type="entry name" value="EAL_sf"/>
</dbReference>
<evidence type="ECO:0000256" key="1">
    <source>
        <dbReference type="SAM" id="Phobius"/>
    </source>
</evidence>
<dbReference type="PROSITE" id="PS50883">
    <property type="entry name" value="EAL"/>
    <property type="match status" value="1"/>
</dbReference>
<evidence type="ECO:0000259" key="2">
    <source>
        <dbReference type="PROSITE" id="PS50883"/>
    </source>
</evidence>
<feature type="transmembrane region" description="Helical" evidence="1">
    <location>
        <begin position="213"/>
        <end position="244"/>
    </location>
</feature>
<keyword evidence="1" id="KW-0812">Transmembrane</keyword>
<dbReference type="EMBL" id="JAEPBH010000015">
    <property type="protein sequence ID" value="MBK4715173.1"/>
    <property type="molecule type" value="Genomic_DNA"/>
</dbReference>
<dbReference type="RefSeq" id="WP_238713408.1">
    <property type="nucleotide sequence ID" value="NZ_JAEPBH010000015.1"/>
</dbReference>
<evidence type="ECO:0000313" key="3">
    <source>
        <dbReference type="EMBL" id="MBK4715173.1"/>
    </source>
</evidence>
<dbReference type="InterPro" id="IPR050706">
    <property type="entry name" value="Cyclic-di-GMP_PDE-like"/>
</dbReference>
<proteinExistence type="predicted"/>
<gene>
    <name evidence="3" type="ORF">JJB97_07500</name>
</gene>
<dbReference type="InterPro" id="IPR000160">
    <property type="entry name" value="GGDEF_dom"/>
</dbReference>
<dbReference type="InterPro" id="IPR001633">
    <property type="entry name" value="EAL_dom"/>
</dbReference>
<dbReference type="Gene3D" id="3.30.70.270">
    <property type="match status" value="1"/>
</dbReference>
<comment type="caution">
    <text evidence="3">The sequence shown here is derived from an EMBL/GenBank/DDBJ whole genome shotgun (WGS) entry which is preliminary data.</text>
</comment>
<dbReference type="SUPFAM" id="SSF141868">
    <property type="entry name" value="EAL domain-like"/>
    <property type="match status" value="1"/>
</dbReference>
<feature type="transmembrane region" description="Helical" evidence="1">
    <location>
        <begin position="259"/>
        <end position="277"/>
    </location>
</feature>
<sequence length="702" mass="80233">MSPIITIGGIPFYIAYLPISLFIAIACVFGFRIFPALLLGILISYINELHLNTIQTVGLSLSVTVPLLVSLFILKKRLGNRYRANITNRKGVLDRLLCLGLLYPILMQFSLYFWGMFTKINDDFQYYFSIKEITLLLLNLQSLTLPAVVFTAFFYHILRTVVSFNYARKFYINHISTFFQNQNRRQVTIWLISLAILIAASTSQSVAMSGYGIPAIFLIFVYGFISLDPTVITCLWSIVVYLFIQHNSGFIKQLEQDQLFICFSALFIVFTIANIWLSSMKIRLNKAIIRLSAMARRDPLTHLPNLQALAYDIKHTHAEPCLCYIRLFAIDKIEKHLGFTFKSTIKIALYSQLKRLLGPEAKIYAAPNRDVLILLPEENIRARLQRLITDLNLVKLTSQDEKVDIHYGISWKKMSPGDDVYQTICGLEYLATIKRRNHVSALHEHDKLVEKYTMLDIIKLNGIKQAILGGGIIIYAQKIDSIDGSHCYYEVLCRLSCEGKVMAPHEFLPLIAEFDLCSLLDFRILDCFLEQYCQHVLSHTDSVRYSINIMPETLGDEKTADKIIATFQKFGVSSRNFIFEVTEEQLFFNKHVALANIKRLRNAGFTIAIDDFGKGYANYERLKMLDADVIKIDGMFVKDITHNHLDAVIVKSIIDIARAKNMKVVAEFVETKKHALLLKNLGVDYLQGYYIGKPEPLKFSFG</sequence>
<feature type="domain" description="EAL" evidence="2">
    <location>
        <begin position="456"/>
        <end position="702"/>
    </location>
</feature>
<dbReference type="PANTHER" id="PTHR33121">
    <property type="entry name" value="CYCLIC DI-GMP PHOSPHODIESTERASE PDEF"/>
    <property type="match status" value="1"/>
</dbReference>
<dbReference type="Proteomes" id="UP000659047">
    <property type="component" value="Unassembled WGS sequence"/>
</dbReference>
<reference evidence="3" key="1">
    <citation type="submission" date="2021-01" db="EMBL/GenBank/DDBJ databases">
        <title>Intestinitalea alba gen. nov., sp. nov., a novel genus of the family Enterobacteriaceae, isolated from the gut of the plastic-eating mealworm Tenebrio molitor L.</title>
        <authorList>
            <person name="Yang Y."/>
        </authorList>
    </citation>
    <scope>NUCLEOTIDE SEQUENCE</scope>
    <source>
        <strain evidence="3">BIT-L3</strain>
    </source>
</reference>
<protein>
    <submittedName>
        <fullName evidence="3">EAL domain-containing protein</fullName>
    </submittedName>
</protein>
<feature type="transmembrane region" description="Helical" evidence="1">
    <location>
        <begin position="12"/>
        <end position="34"/>
    </location>
</feature>
<keyword evidence="1" id="KW-0472">Membrane</keyword>
<dbReference type="CDD" id="cd01948">
    <property type="entry name" value="EAL"/>
    <property type="match status" value="1"/>
</dbReference>
<keyword evidence="4" id="KW-1185">Reference proteome</keyword>